<sequence>MHWYDQSSLAHETLSIYRLSFKVSKKEVGDQVVHSTPSERKFAEGGPYQNPGPNTTHRSRSSSRPQLIFDGYRDRKTTPHSLTSTDCARRSRKEDNIMPDSRVADRYEIGRLIGKGAYGKVKEIYDVKAKKLYAVKILTPSKLRNIPGGEGSILREISIMRGIDHKNCIGFIDYWTEDSAKKKCYLVLEYVGGGSLQDLLNTKMTLPTYQVRKLFSELIRALKHIHTQGIVHRDVKPDNIMLTDKGHLKLSDFGIADFFSGQEDEENPRKRCHGSPAFQAPEVTAGHPPDPSGDVWSAGVVLYQMAFKKYPFIVDTKGSVKTMMDGLCRCQFSIPPETEPELANLMKGIFIADPKKRMTLKQIKAHPWMKMKMKKEKFVATPTGSPKIGVSMRCSQQLTQARG</sequence>
<comment type="similarity">
    <text evidence="9">Belongs to the protein kinase superfamily.</text>
</comment>
<keyword evidence="3 8" id="KW-0547">Nucleotide-binding</keyword>
<dbReference type="Gene3D" id="1.10.510.10">
    <property type="entry name" value="Transferase(Phosphotransferase) domain 1"/>
    <property type="match status" value="1"/>
</dbReference>
<dbReference type="SMART" id="SM00220">
    <property type="entry name" value="S_TKc"/>
    <property type="match status" value="1"/>
</dbReference>
<dbReference type="GO" id="GO:0005524">
    <property type="term" value="F:ATP binding"/>
    <property type="evidence" value="ECO:0007669"/>
    <property type="project" value="UniProtKB-UniRule"/>
</dbReference>
<dbReference type="PROSITE" id="PS50011">
    <property type="entry name" value="PROTEIN_KINASE_DOM"/>
    <property type="match status" value="1"/>
</dbReference>
<evidence type="ECO:0000256" key="7">
    <source>
        <dbReference type="ARBA" id="ARBA00048679"/>
    </source>
</evidence>
<keyword evidence="2 9" id="KW-0723">Serine/threonine-protein kinase</keyword>
<protein>
    <recommendedName>
        <fullName evidence="1">non-specific serine/threonine protein kinase</fullName>
        <ecNumber evidence="1">2.7.11.1</ecNumber>
    </recommendedName>
</protein>
<keyword evidence="4" id="KW-0418">Kinase</keyword>
<dbReference type="FunFam" id="1.10.510.10:FF:000571">
    <property type="entry name" value="Maternal embryonic leucine zipper kinase"/>
    <property type="match status" value="1"/>
</dbReference>
<feature type="region of interest" description="Disordered" evidence="10">
    <location>
        <begin position="28"/>
        <end position="97"/>
    </location>
</feature>
<evidence type="ECO:0000256" key="5">
    <source>
        <dbReference type="ARBA" id="ARBA00022840"/>
    </source>
</evidence>
<reference evidence="12 13" key="1">
    <citation type="journal article" date="2018" name="Genome Biol. Evol.">
        <title>Multiple Roots of Fruiting Body Formation in Amoebozoa.</title>
        <authorList>
            <person name="Hillmann F."/>
            <person name="Forbes G."/>
            <person name="Novohradska S."/>
            <person name="Ferling I."/>
            <person name="Riege K."/>
            <person name="Groth M."/>
            <person name="Westermann M."/>
            <person name="Marz M."/>
            <person name="Spaller T."/>
            <person name="Winckler T."/>
            <person name="Schaap P."/>
            <person name="Glockner G."/>
        </authorList>
    </citation>
    <scope>NUCLEOTIDE SEQUENCE [LARGE SCALE GENOMIC DNA]</scope>
    <source>
        <strain evidence="12 13">Jena</strain>
    </source>
</reference>
<dbReference type="AlphaFoldDB" id="A0A2P6ND30"/>
<evidence type="ECO:0000256" key="3">
    <source>
        <dbReference type="ARBA" id="ARBA00022741"/>
    </source>
</evidence>
<evidence type="ECO:0000256" key="6">
    <source>
        <dbReference type="ARBA" id="ARBA00047899"/>
    </source>
</evidence>
<dbReference type="InterPro" id="IPR008271">
    <property type="entry name" value="Ser/Thr_kinase_AS"/>
</dbReference>
<name>A0A2P6ND30_9EUKA</name>
<feature type="region of interest" description="Disordered" evidence="10">
    <location>
        <begin position="264"/>
        <end position="290"/>
    </location>
</feature>
<evidence type="ECO:0000256" key="1">
    <source>
        <dbReference type="ARBA" id="ARBA00012513"/>
    </source>
</evidence>
<evidence type="ECO:0000256" key="9">
    <source>
        <dbReference type="RuleBase" id="RU000304"/>
    </source>
</evidence>
<evidence type="ECO:0000256" key="10">
    <source>
        <dbReference type="SAM" id="MobiDB-lite"/>
    </source>
</evidence>
<dbReference type="Proteomes" id="UP000241769">
    <property type="component" value="Unassembled WGS sequence"/>
</dbReference>
<dbReference type="EMBL" id="MDYQ01000115">
    <property type="protein sequence ID" value="PRP81864.1"/>
    <property type="molecule type" value="Genomic_DNA"/>
</dbReference>
<feature type="domain" description="Protein kinase" evidence="11">
    <location>
        <begin position="107"/>
        <end position="369"/>
    </location>
</feature>
<dbReference type="PANTHER" id="PTHR24346:SF77">
    <property type="entry name" value="SERINE THREONINE PROTEIN KINASE"/>
    <property type="match status" value="1"/>
</dbReference>
<dbReference type="PROSITE" id="PS00108">
    <property type="entry name" value="PROTEIN_KINASE_ST"/>
    <property type="match status" value="1"/>
</dbReference>
<dbReference type="OrthoDB" id="68483at2759"/>
<dbReference type="InParanoid" id="A0A2P6ND30"/>
<comment type="catalytic activity">
    <reaction evidence="7">
        <text>L-seryl-[protein] + ATP = O-phospho-L-seryl-[protein] + ADP + H(+)</text>
        <dbReference type="Rhea" id="RHEA:17989"/>
        <dbReference type="Rhea" id="RHEA-COMP:9863"/>
        <dbReference type="Rhea" id="RHEA-COMP:11604"/>
        <dbReference type="ChEBI" id="CHEBI:15378"/>
        <dbReference type="ChEBI" id="CHEBI:29999"/>
        <dbReference type="ChEBI" id="CHEBI:30616"/>
        <dbReference type="ChEBI" id="CHEBI:83421"/>
        <dbReference type="ChEBI" id="CHEBI:456216"/>
        <dbReference type="EC" id="2.7.11.1"/>
    </reaction>
</comment>
<dbReference type="SUPFAM" id="SSF56112">
    <property type="entry name" value="Protein kinase-like (PK-like)"/>
    <property type="match status" value="1"/>
</dbReference>
<evidence type="ECO:0000313" key="13">
    <source>
        <dbReference type="Proteomes" id="UP000241769"/>
    </source>
</evidence>
<dbReference type="Pfam" id="PF00069">
    <property type="entry name" value="Pkinase"/>
    <property type="match status" value="1"/>
</dbReference>
<comment type="caution">
    <text evidence="12">The sequence shown here is derived from an EMBL/GenBank/DDBJ whole genome shotgun (WGS) entry which is preliminary data.</text>
</comment>
<gene>
    <name evidence="12" type="ORF">PROFUN_08728</name>
</gene>
<organism evidence="12 13">
    <name type="scientific">Planoprotostelium fungivorum</name>
    <dbReference type="NCBI Taxonomy" id="1890364"/>
    <lineage>
        <taxon>Eukaryota</taxon>
        <taxon>Amoebozoa</taxon>
        <taxon>Evosea</taxon>
        <taxon>Variosea</taxon>
        <taxon>Cavosteliida</taxon>
        <taxon>Cavosteliaceae</taxon>
        <taxon>Planoprotostelium</taxon>
    </lineage>
</organism>
<evidence type="ECO:0000256" key="2">
    <source>
        <dbReference type="ARBA" id="ARBA00022527"/>
    </source>
</evidence>
<dbReference type="EC" id="2.7.11.1" evidence="1"/>
<evidence type="ECO:0000256" key="4">
    <source>
        <dbReference type="ARBA" id="ARBA00022777"/>
    </source>
</evidence>
<dbReference type="GO" id="GO:0004674">
    <property type="term" value="F:protein serine/threonine kinase activity"/>
    <property type="evidence" value="ECO:0007669"/>
    <property type="project" value="UniProtKB-KW"/>
</dbReference>
<evidence type="ECO:0000259" key="11">
    <source>
        <dbReference type="PROSITE" id="PS50011"/>
    </source>
</evidence>
<keyword evidence="4" id="KW-0808">Transferase</keyword>
<comment type="catalytic activity">
    <reaction evidence="6">
        <text>L-threonyl-[protein] + ATP = O-phospho-L-threonyl-[protein] + ADP + H(+)</text>
        <dbReference type="Rhea" id="RHEA:46608"/>
        <dbReference type="Rhea" id="RHEA-COMP:11060"/>
        <dbReference type="Rhea" id="RHEA-COMP:11605"/>
        <dbReference type="ChEBI" id="CHEBI:15378"/>
        <dbReference type="ChEBI" id="CHEBI:30013"/>
        <dbReference type="ChEBI" id="CHEBI:30616"/>
        <dbReference type="ChEBI" id="CHEBI:61977"/>
        <dbReference type="ChEBI" id="CHEBI:456216"/>
        <dbReference type="EC" id="2.7.11.1"/>
    </reaction>
</comment>
<dbReference type="InterPro" id="IPR000719">
    <property type="entry name" value="Prot_kinase_dom"/>
</dbReference>
<dbReference type="PROSITE" id="PS00107">
    <property type="entry name" value="PROTEIN_KINASE_ATP"/>
    <property type="match status" value="1"/>
</dbReference>
<dbReference type="GO" id="GO:0005737">
    <property type="term" value="C:cytoplasm"/>
    <property type="evidence" value="ECO:0007669"/>
    <property type="project" value="TreeGrafter"/>
</dbReference>
<evidence type="ECO:0000256" key="8">
    <source>
        <dbReference type="PROSITE-ProRule" id="PRU10141"/>
    </source>
</evidence>
<feature type="binding site" evidence="8">
    <location>
        <position position="136"/>
    </location>
    <ligand>
        <name>ATP</name>
        <dbReference type="ChEBI" id="CHEBI:30616"/>
    </ligand>
</feature>
<dbReference type="InterPro" id="IPR011009">
    <property type="entry name" value="Kinase-like_dom_sf"/>
</dbReference>
<evidence type="ECO:0000313" key="12">
    <source>
        <dbReference type="EMBL" id="PRP81864.1"/>
    </source>
</evidence>
<feature type="compositionally biased region" description="Basic and acidic residues" evidence="10">
    <location>
        <begin position="87"/>
        <end position="97"/>
    </location>
</feature>
<keyword evidence="5 8" id="KW-0067">ATP-binding</keyword>
<dbReference type="STRING" id="1890364.A0A2P6ND30"/>
<dbReference type="PANTHER" id="PTHR24346">
    <property type="entry name" value="MAP/MICROTUBULE AFFINITY-REGULATING KINASE"/>
    <property type="match status" value="1"/>
</dbReference>
<keyword evidence="13" id="KW-1185">Reference proteome</keyword>
<accession>A0A2P6ND30</accession>
<dbReference type="InterPro" id="IPR017441">
    <property type="entry name" value="Protein_kinase_ATP_BS"/>
</dbReference>
<proteinExistence type="inferred from homology"/>
<dbReference type="GO" id="GO:0035556">
    <property type="term" value="P:intracellular signal transduction"/>
    <property type="evidence" value="ECO:0007669"/>
    <property type="project" value="TreeGrafter"/>
</dbReference>